<proteinExistence type="predicted"/>
<sequence length="96" mass="10277">MSIFKKFPVAVWLGLAVFVSVATASELSVRLGQAPTRATIEVSGIGAGRVGVLMFSDDLANWFPVASSPESTLDFTERSVAGQRFFQLVETTPPTL</sequence>
<gene>
    <name evidence="1" type="ORF">METZ01_LOCUS161109</name>
</gene>
<dbReference type="AlphaFoldDB" id="A0A382B3B4"/>
<evidence type="ECO:0000313" key="1">
    <source>
        <dbReference type="EMBL" id="SVB08255.1"/>
    </source>
</evidence>
<organism evidence="1">
    <name type="scientific">marine metagenome</name>
    <dbReference type="NCBI Taxonomy" id="408172"/>
    <lineage>
        <taxon>unclassified sequences</taxon>
        <taxon>metagenomes</taxon>
        <taxon>ecological metagenomes</taxon>
    </lineage>
</organism>
<protein>
    <submittedName>
        <fullName evidence="1">Uncharacterized protein</fullName>
    </submittedName>
</protein>
<name>A0A382B3B4_9ZZZZ</name>
<feature type="non-terminal residue" evidence="1">
    <location>
        <position position="96"/>
    </location>
</feature>
<reference evidence="1" key="1">
    <citation type="submission" date="2018-05" db="EMBL/GenBank/DDBJ databases">
        <authorList>
            <person name="Lanie J.A."/>
            <person name="Ng W.-L."/>
            <person name="Kazmierczak K.M."/>
            <person name="Andrzejewski T.M."/>
            <person name="Davidsen T.M."/>
            <person name="Wayne K.J."/>
            <person name="Tettelin H."/>
            <person name="Glass J.I."/>
            <person name="Rusch D."/>
            <person name="Podicherti R."/>
            <person name="Tsui H.-C.T."/>
            <person name="Winkler M.E."/>
        </authorList>
    </citation>
    <scope>NUCLEOTIDE SEQUENCE</scope>
</reference>
<accession>A0A382B3B4</accession>
<dbReference type="EMBL" id="UINC01028013">
    <property type="protein sequence ID" value="SVB08255.1"/>
    <property type="molecule type" value="Genomic_DNA"/>
</dbReference>